<feature type="non-terminal residue" evidence="3">
    <location>
        <position position="128"/>
    </location>
</feature>
<feature type="region of interest" description="Disordered" evidence="1">
    <location>
        <begin position="27"/>
        <end position="58"/>
    </location>
</feature>
<protein>
    <submittedName>
        <fullName evidence="3">Uncharacterized protein</fullName>
    </submittedName>
</protein>
<feature type="compositionally biased region" description="Low complexity" evidence="1">
    <location>
        <begin position="27"/>
        <end position="51"/>
    </location>
</feature>
<dbReference type="EMBL" id="HACG01044600">
    <property type="protein sequence ID" value="CEK91465.1"/>
    <property type="molecule type" value="Transcribed_RNA"/>
</dbReference>
<sequence length="128" mass="14531">MATGSLPGSKLDNLRVVEANGNKHNVWTTQNNNGNNNEPNVTFNISSSSSSRSRHTVTPDFFRKTLSKNTQKDRTSSKEVKAKSQTSEVQLGWSQKYMSWRYLMVIIMQFSYVISTFLRNCLPMAMVC</sequence>
<evidence type="ECO:0000313" key="3">
    <source>
        <dbReference type="EMBL" id="CEK91465.1"/>
    </source>
</evidence>
<feature type="region of interest" description="Disordered" evidence="1">
    <location>
        <begin position="65"/>
        <end position="84"/>
    </location>
</feature>
<evidence type="ECO:0000256" key="1">
    <source>
        <dbReference type="SAM" id="MobiDB-lite"/>
    </source>
</evidence>
<organism evidence="3">
    <name type="scientific">Arion vulgaris</name>
    <dbReference type="NCBI Taxonomy" id="1028688"/>
    <lineage>
        <taxon>Eukaryota</taxon>
        <taxon>Metazoa</taxon>
        <taxon>Spiralia</taxon>
        <taxon>Lophotrochozoa</taxon>
        <taxon>Mollusca</taxon>
        <taxon>Gastropoda</taxon>
        <taxon>Heterobranchia</taxon>
        <taxon>Euthyneura</taxon>
        <taxon>Panpulmonata</taxon>
        <taxon>Eupulmonata</taxon>
        <taxon>Stylommatophora</taxon>
        <taxon>Helicina</taxon>
        <taxon>Arionoidea</taxon>
        <taxon>Arionidae</taxon>
        <taxon>Arion</taxon>
    </lineage>
</organism>
<evidence type="ECO:0000256" key="2">
    <source>
        <dbReference type="SAM" id="Phobius"/>
    </source>
</evidence>
<feature type="compositionally biased region" description="Basic and acidic residues" evidence="1">
    <location>
        <begin position="70"/>
        <end position="82"/>
    </location>
</feature>
<name>A0A0B7BH67_9EUPU</name>
<keyword evidence="2" id="KW-1133">Transmembrane helix</keyword>
<proteinExistence type="predicted"/>
<dbReference type="AlphaFoldDB" id="A0A0B7BH67"/>
<reference evidence="3" key="1">
    <citation type="submission" date="2014-12" db="EMBL/GenBank/DDBJ databases">
        <title>Insight into the proteome of Arion vulgaris.</title>
        <authorList>
            <person name="Aradska J."/>
            <person name="Bulat T."/>
            <person name="Smidak R."/>
            <person name="Sarate P."/>
            <person name="Gangsoo J."/>
            <person name="Sialana F."/>
            <person name="Bilban M."/>
            <person name="Lubec G."/>
        </authorList>
    </citation>
    <scope>NUCLEOTIDE SEQUENCE</scope>
    <source>
        <tissue evidence="3">Skin</tissue>
    </source>
</reference>
<feature type="transmembrane region" description="Helical" evidence="2">
    <location>
        <begin position="100"/>
        <end position="118"/>
    </location>
</feature>
<keyword evidence="2" id="KW-0812">Transmembrane</keyword>
<gene>
    <name evidence="3" type="primary">ORF183098</name>
</gene>
<keyword evidence="2" id="KW-0472">Membrane</keyword>
<accession>A0A0B7BH67</accession>